<name>A0A382ILN3_9ZZZZ</name>
<dbReference type="SMART" id="SM00248">
    <property type="entry name" value="ANK"/>
    <property type="match status" value="3"/>
</dbReference>
<reference evidence="3" key="1">
    <citation type="submission" date="2018-05" db="EMBL/GenBank/DDBJ databases">
        <authorList>
            <person name="Lanie J.A."/>
            <person name="Ng W.-L."/>
            <person name="Kazmierczak K.M."/>
            <person name="Andrzejewski T.M."/>
            <person name="Davidsen T.M."/>
            <person name="Wayne K.J."/>
            <person name="Tettelin H."/>
            <person name="Glass J.I."/>
            <person name="Rusch D."/>
            <person name="Podicherti R."/>
            <person name="Tsui H.-C.T."/>
            <person name="Winkler M.E."/>
        </authorList>
    </citation>
    <scope>NUCLEOTIDE SEQUENCE</scope>
</reference>
<dbReference type="PANTHER" id="PTHR24171:SF9">
    <property type="entry name" value="ANKYRIN REPEAT DOMAIN-CONTAINING PROTEIN 39"/>
    <property type="match status" value="1"/>
</dbReference>
<dbReference type="PROSITE" id="PS50088">
    <property type="entry name" value="ANK_REPEAT"/>
    <property type="match status" value="2"/>
</dbReference>
<dbReference type="SUPFAM" id="SSF48403">
    <property type="entry name" value="Ankyrin repeat"/>
    <property type="match status" value="1"/>
</dbReference>
<feature type="non-terminal residue" evidence="3">
    <location>
        <position position="397"/>
    </location>
</feature>
<dbReference type="PANTHER" id="PTHR24171">
    <property type="entry name" value="ANKYRIN REPEAT DOMAIN-CONTAINING PROTEIN 39-RELATED"/>
    <property type="match status" value="1"/>
</dbReference>
<evidence type="ECO:0000256" key="1">
    <source>
        <dbReference type="ARBA" id="ARBA00022737"/>
    </source>
</evidence>
<dbReference type="EMBL" id="UINC01067682">
    <property type="protein sequence ID" value="SVB99581.1"/>
    <property type="molecule type" value="Genomic_DNA"/>
</dbReference>
<keyword evidence="1" id="KW-0677">Repeat</keyword>
<dbReference type="Gene3D" id="1.25.40.20">
    <property type="entry name" value="Ankyrin repeat-containing domain"/>
    <property type="match status" value="1"/>
</dbReference>
<dbReference type="InterPro" id="IPR002110">
    <property type="entry name" value="Ankyrin_rpt"/>
</dbReference>
<dbReference type="PROSITE" id="PS50297">
    <property type="entry name" value="ANK_REP_REGION"/>
    <property type="match status" value="2"/>
</dbReference>
<proteinExistence type="predicted"/>
<keyword evidence="2" id="KW-0040">ANK repeat</keyword>
<dbReference type="Pfam" id="PF12796">
    <property type="entry name" value="Ank_2"/>
    <property type="match status" value="1"/>
</dbReference>
<dbReference type="AlphaFoldDB" id="A0A382ILN3"/>
<gene>
    <name evidence="3" type="ORF">METZ01_LOCUS252435</name>
</gene>
<dbReference type="InterPro" id="IPR036770">
    <property type="entry name" value="Ankyrin_rpt-contain_sf"/>
</dbReference>
<sequence>MLRNFSRFFLCLPFWWIVFAHAGPELPIWAAASWRNDIATVRAHIAAGTDVDTVDDWTGKTALHYAAEYGHLEIAGLLLANGADVNRRDDDQATPLYFAAVGGFVEVARLLLVYGADINARDKARETPMDGAVFFGHMNVVDVFREYLRITRYSYDTRFRIEATALAPGMYGFLNKKKRIESRLFQLQASSDLVHWRPMKLFDTSRPPFTYKESKLTEYSRRFFRLRPFTMPPDPPVNRIYPEYESFEAGTVSGTLDGVASEWVVANFVVNPGFEVVEEGQRGKGTFAPDHVTYAQFAEVGEGKWDGDKDHVTSIAVGWNNDGVQITIVVEDDLHHHTKGDADQGDAVRLLFTDADRNEITGEYVFALVEPYRGDQFLYDRNTMANTVKGSVVGHAK</sequence>
<evidence type="ECO:0000313" key="3">
    <source>
        <dbReference type="EMBL" id="SVB99581.1"/>
    </source>
</evidence>
<dbReference type="PRINTS" id="PR01415">
    <property type="entry name" value="ANKYRIN"/>
</dbReference>
<protein>
    <submittedName>
        <fullName evidence="3">Uncharacterized protein</fullName>
    </submittedName>
</protein>
<accession>A0A382ILN3</accession>
<evidence type="ECO:0000256" key="2">
    <source>
        <dbReference type="ARBA" id="ARBA00023043"/>
    </source>
</evidence>
<organism evidence="3">
    <name type="scientific">marine metagenome</name>
    <dbReference type="NCBI Taxonomy" id="408172"/>
    <lineage>
        <taxon>unclassified sequences</taxon>
        <taxon>metagenomes</taxon>
        <taxon>ecological metagenomes</taxon>
    </lineage>
</organism>